<proteinExistence type="predicted"/>
<dbReference type="PANTHER" id="PTHR46044:SF1">
    <property type="entry name" value="CN HYDROLASE DOMAIN-CONTAINING PROTEIN"/>
    <property type="match status" value="1"/>
</dbReference>
<comment type="caution">
    <text evidence="1">The sequence shown here is derived from an EMBL/GenBank/DDBJ whole genome shotgun (WGS) entry which is preliminary data.</text>
</comment>
<protein>
    <submittedName>
        <fullName evidence="1">Amidohydrolase</fullName>
    </submittedName>
</protein>
<accession>A0ABS4IK43</accession>
<evidence type="ECO:0000313" key="1">
    <source>
        <dbReference type="EMBL" id="MBP1970811.1"/>
    </source>
</evidence>
<dbReference type="Proteomes" id="UP001519345">
    <property type="component" value="Unassembled WGS sequence"/>
</dbReference>
<dbReference type="EMBL" id="JAGGKX010000017">
    <property type="protein sequence ID" value="MBP1970811.1"/>
    <property type="molecule type" value="Genomic_DNA"/>
</dbReference>
<dbReference type="RefSeq" id="WP_209463898.1">
    <property type="nucleotide sequence ID" value="NZ_CP110224.1"/>
</dbReference>
<dbReference type="PANTHER" id="PTHR46044">
    <property type="entry name" value="NITRILASE"/>
    <property type="match status" value="1"/>
</dbReference>
<dbReference type="SUPFAM" id="SSF56317">
    <property type="entry name" value="Carbon-nitrogen hydrolase"/>
    <property type="match status" value="1"/>
</dbReference>
<dbReference type="InterPro" id="IPR044149">
    <property type="entry name" value="Nitrilases_CHs"/>
</dbReference>
<evidence type="ECO:0000313" key="2">
    <source>
        <dbReference type="Proteomes" id="UP001519345"/>
    </source>
</evidence>
<keyword evidence="2" id="KW-1185">Reference proteome</keyword>
<gene>
    <name evidence="1" type="ORF">J2Z83_002947</name>
</gene>
<organism evidence="1 2">
    <name type="scientific">Virgibacillus natechei</name>
    <dbReference type="NCBI Taxonomy" id="1216297"/>
    <lineage>
        <taxon>Bacteria</taxon>
        <taxon>Bacillati</taxon>
        <taxon>Bacillota</taxon>
        <taxon>Bacilli</taxon>
        <taxon>Bacillales</taxon>
        <taxon>Bacillaceae</taxon>
        <taxon>Virgibacillus</taxon>
    </lineage>
</organism>
<name>A0ABS4IK43_9BACI</name>
<reference evidence="1 2" key="1">
    <citation type="submission" date="2021-03" db="EMBL/GenBank/DDBJ databases">
        <title>Genomic Encyclopedia of Type Strains, Phase IV (KMG-IV): sequencing the most valuable type-strain genomes for metagenomic binning, comparative biology and taxonomic classification.</title>
        <authorList>
            <person name="Goeker M."/>
        </authorList>
    </citation>
    <scope>NUCLEOTIDE SEQUENCE [LARGE SCALE GENOMIC DNA]</scope>
    <source>
        <strain evidence="1 2">DSM 25609</strain>
    </source>
</reference>
<dbReference type="Gene3D" id="3.60.110.10">
    <property type="entry name" value="Carbon-nitrogen hydrolase"/>
    <property type="match status" value="1"/>
</dbReference>
<dbReference type="InterPro" id="IPR036526">
    <property type="entry name" value="C-N_Hydrolase_sf"/>
</dbReference>
<sequence length="87" mass="10036">MYPDEITESDKFAILPDELTRGGSCIVDSLGDYLAEPVFGKEKIIYADLDLDKIAERNFDFYVVGHYSRPDVFQLKVNEKSRRMRKG</sequence>